<name>A0A2P8HCM1_9BACI</name>
<dbReference type="AlphaFoldDB" id="A0A2P8HCM1"/>
<organism evidence="5 6">
    <name type="scientific">Salsuginibacillus halophilus</name>
    <dbReference type="NCBI Taxonomy" id="517424"/>
    <lineage>
        <taxon>Bacteria</taxon>
        <taxon>Bacillati</taxon>
        <taxon>Bacillota</taxon>
        <taxon>Bacilli</taxon>
        <taxon>Bacillales</taxon>
        <taxon>Bacillaceae</taxon>
        <taxon>Salsuginibacillus</taxon>
    </lineage>
</organism>
<gene>
    <name evidence="5" type="ORF">B0H94_10934</name>
</gene>
<evidence type="ECO:0000256" key="2">
    <source>
        <dbReference type="ARBA" id="ARBA00023287"/>
    </source>
</evidence>
<dbReference type="GO" id="GO:0030420">
    <property type="term" value="P:establishment of competence for transformation"/>
    <property type="evidence" value="ECO:0007669"/>
    <property type="project" value="UniProtKB-KW"/>
</dbReference>
<dbReference type="EMBL" id="PYAV01000009">
    <property type="protein sequence ID" value="PSL43979.1"/>
    <property type="molecule type" value="Genomic_DNA"/>
</dbReference>
<dbReference type="RefSeq" id="WP_106589084.1">
    <property type="nucleotide sequence ID" value="NZ_PYAV01000009.1"/>
</dbReference>
<keyword evidence="2" id="KW-0178">Competence</keyword>
<feature type="compositionally biased region" description="Basic and acidic residues" evidence="3">
    <location>
        <begin position="103"/>
        <end position="118"/>
    </location>
</feature>
<evidence type="ECO:0000256" key="1">
    <source>
        <dbReference type="ARBA" id="ARBA00004241"/>
    </source>
</evidence>
<dbReference type="SUPFAM" id="SSF54523">
    <property type="entry name" value="Pili subunits"/>
    <property type="match status" value="1"/>
</dbReference>
<accession>A0A2P8HCM1</accession>
<comment type="subcellular location">
    <subcellularLocation>
        <location evidence="1">Cell surface</location>
    </subcellularLocation>
</comment>
<keyword evidence="6" id="KW-1185">Reference proteome</keyword>
<reference evidence="5 6" key="1">
    <citation type="submission" date="2018-03" db="EMBL/GenBank/DDBJ databases">
        <title>Genomic Encyclopedia of Type Strains, Phase III (KMG-III): the genomes of soil and plant-associated and newly described type strains.</title>
        <authorList>
            <person name="Whitman W."/>
        </authorList>
    </citation>
    <scope>NUCLEOTIDE SEQUENCE [LARGE SCALE GENOMIC DNA]</scope>
    <source>
        <strain evidence="5 6">CGMCC 1.07653</strain>
    </source>
</reference>
<dbReference type="OrthoDB" id="2454081at2"/>
<keyword evidence="4" id="KW-0812">Transmembrane</keyword>
<evidence type="ECO:0000313" key="5">
    <source>
        <dbReference type="EMBL" id="PSL43979.1"/>
    </source>
</evidence>
<dbReference type="Pfam" id="PF07963">
    <property type="entry name" value="N_methyl"/>
    <property type="match status" value="1"/>
</dbReference>
<evidence type="ECO:0000313" key="6">
    <source>
        <dbReference type="Proteomes" id="UP000242310"/>
    </source>
</evidence>
<protein>
    <submittedName>
        <fullName evidence="5">Type IV pilus assembly protein PilA</fullName>
    </submittedName>
</protein>
<dbReference type="InterPro" id="IPR012902">
    <property type="entry name" value="N_methyl_site"/>
</dbReference>
<dbReference type="PROSITE" id="PS00409">
    <property type="entry name" value="PROKAR_NTER_METHYL"/>
    <property type="match status" value="1"/>
</dbReference>
<dbReference type="Gene3D" id="3.30.700.10">
    <property type="entry name" value="Glycoprotein, Type 4 Pilin"/>
    <property type="match status" value="1"/>
</dbReference>
<feature type="compositionally biased region" description="Acidic residues" evidence="3">
    <location>
        <begin position="146"/>
        <end position="156"/>
    </location>
</feature>
<dbReference type="Proteomes" id="UP000242310">
    <property type="component" value="Unassembled WGS sequence"/>
</dbReference>
<comment type="caution">
    <text evidence="5">The sequence shown here is derived from an EMBL/GenBank/DDBJ whole genome shotgun (WGS) entry which is preliminary data.</text>
</comment>
<feature type="region of interest" description="Disordered" evidence="3">
    <location>
        <begin position="86"/>
        <end position="156"/>
    </location>
</feature>
<feature type="transmembrane region" description="Helical" evidence="4">
    <location>
        <begin position="12"/>
        <end position="35"/>
    </location>
</feature>
<proteinExistence type="predicted"/>
<evidence type="ECO:0000256" key="3">
    <source>
        <dbReference type="SAM" id="MobiDB-lite"/>
    </source>
</evidence>
<evidence type="ECO:0000256" key="4">
    <source>
        <dbReference type="SAM" id="Phobius"/>
    </source>
</evidence>
<keyword evidence="4" id="KW-1133">Transmembrane helix</keyword>
<sequence length="156" mass="16995">MKRLLKDSRGLTLIELLAVVVILGIIAAIAVPAIANIIGDTEEDAHVANAEQMINAARTAYAAGEDFDAEDDGYTLDELVSAGYIEQTPSNPFGSEEDYNDDSFVRVDPEAGEDENRYEVTLNDPEDDGKHIDGASLDDLQGDRDELFEDEDPFGE</sequence>
<dbReference type="GO" id="GO:0009986">
    <property type="term" value="C:cell surface"/>
    <property type="evidence" value="ECO:0007669"/>
    <property type="project" value="UniProtKB-SubCell"/>
</dbReference>
<dbReference type="InterPro" id="IPR045584">
    <property type="entry name" value="Pilin-like"/>
</dbReference>
<keyword evidence="4" id="KW-0472">Membrane</keyword>
<dbReference type="NCBIfam" id="TIGR02532">
    <property type="entry name" value="IV_pilin_GFxxxE"/>
    <property type="match status" value="1"/>
</dbReference>